<protein>
    <submittedName>
        <fullName evidence="5">AraC-like DNA-binding protein</fullName>
    </submittedName>
</protein>
<dbReference type="InterPro" id="IPR009057">
    <property type="entry name" value="Homeodomain-like_sf"/>
</dbReference>
<dbReference type="Proteomes" id="UP000539953">
    <property type="component" value="Unassembled WGS sequence"/>
</dbReference>
<dbReference type="InterPro" id="IPR018060">
    <property type="entry name" value="HTH_AraC"/>
</dbReference>
<keyword evidence="3" id="KW-0804">Transcription</keyword>
<evidence type="ECO:0000313" key="6">
    <source>
        <dbReference type="Proteomes" id="UP000539953"/>
    </source>
</evidence>
<evidence type="ECO:0000259" key="4">
    <source>
        <dbReference type="PROSITE" id="PS01124"/>
    </source>
</evidence>
<dbReference type="GO" id="GO:0043565">
    <property type="term" value="F:sequence-specific DNA binding"/>
    <property type="evidence" value="ECO:0007669"/>
    <property type="project" value="InterPro"/>
</dbReference>
<accession>A0A7W8FX28</accession>
<comment type="caution">
    <text evidence="5">The sequence shown here is derived from an EMBL/GenBank/DDBJ whole genome shotgun (WGS) entry which is preliminary data.</text>
</comment>
<dbReference type="GO" id="GO:0003700">
    <property type="term" value="F:DNA-binding transcription factor activity"/>
    <property type="evidence" value="ECO:0007669"/>
    <property type="project" value="InterPro"/>
</dbReference>
<evidence type="ECO:0000256" key="2">
    <source>
        <dbReference type="ARBA" id="ARBA00023125"/>
    </source>
</evidence>
<feature type="domain" description="HTH araC/xylS-type" evidence="4">
    <location>
        <begin position="221"/>
        <end position="318"/>
    </location>
</feature>
<keyword evidence="1" id="KW-0805">Transcription regulation</keyword>
<gene>
    <name evidence="5" type="ORF">HNQ47_000561</name>
</gene>
<organism evidence="5 6">
    <name type="scientific">Catenisphaera adipataccumulans</name>
    <dbReference type="NCBI Taxonomy" id="700500"/>
    <lineage>
        <taxon>Bacteria</taxon>
        <taxon>Bacillati</taxon>
        <taxon>Bacillota</taxon>
        <taxon>Erysipelotrichia</taxon>
        <taxon>Erysipelotrichales</taxon>
        <taxon>Erysipelotrichaceae</taxon>
        <taxon>Catenisphaera</taxon>
    </lineage>
</organism>
<dbReference type="EMBL" id="JACHHK010000002">
    <property type="protein sequence ID" value="MBB5182542.1"/>
    <property type="molecule type" value="Genomic_DNA"/>
</dbReference>
<dbReference type="PANTHER" id="PTHR43280">
    <property type="entry name" value="ARAC-FAMILY TRANSCRIPTIONAL REGULATOR"/>
    <property type="match status" value="1"/>
</dbReference>
<dbReference type="Pfam" id="PF12833">
    <property type="entry name" value="HTH_18"/>
    <property type="match status" value="1"/>
</dbReference>
<dbReference type="PANTHER" id="PTHR43280:SF2">
    <property type="entry name" value="HTH-TYPE TRANSCRIPTIONAL REGULATOR EXSA"/>
    <property type="match status" value="1"/>
</dbReference>
<keyword evidence="6" id="KW-1185">Reference proteome</keyword>
<reference evidence="5 6" key="1">
    <citation type="submission" date="2020-08" db="EMBL/GenBank/DDBJ databases">
        <title>Genomic Encyclopedia of Type Strains, Phase IV (KMG-IV): sequencing the most valuable type-strain genomes for metagenomic binning, comparative biology and taxonomic classification.</title>
        <authorList>
            <person name="Goeker M."/>
        </authorList>
    </citation>
    <scope>NUCLEOTIDE SEQUENCE [LARGE SCALE GENOMIC DNA]</scope>
    <source>
        <strain evidence="5 6">DSM 25799</strain>
    </source>
</reference>
<keyword evidence="2 5" id="KW-0238">DNA-binding</keyword>
<name>A0A7W8FX28_9FIRM</name>
<dbReference type="PROSITE" id="PS01124">
    <property type="entry name" value="HTH_ARAC_FAMILY_2"/>
    <property type="match status" value="1"/>
</dbReference>
<dbReference type="SMART" id="SM00342">
    <property type="entry name" value="HTH_ARAC"/>
    <property type="match status" value="1"/>
</dbReference>
<proteinExistence type="predicted"/>
<dbReference type="RefSeq" id="WP_183327323.1">
    <property type="nucleotide sequence ID" value="NZ_JACHHK010000002.1"/>
</dbReference>
<dbReference type="SUPFAM" id="SSF46689">
    <property type="entry name" value="Homeodomain-like"/>
    <property type="match status" value="1"/>
</dbReference>
<dbReference type="Gene3D" id="1.10.10.60">
    <property type="entry name" value="Homeodomain-like"/>
    <property type="match status" value="2"/>
</dbReference>
<evidence type="ECO:0000256" key="3">
    <source>
        <dbReference type="ARBA" id="ARBA00023163"/>
    </source>
</evidence>
<sequence length="321" mass="37432">MHIPDLNARTEEALEELGKAFPNLNWNFRPDPVHQNVLVSQWLGDPDDDVMLCAFKGNYIHEAFHRQEFFFFNFAWQGDYEALSAKYDHKITIKQGDCYIGQPFSGYALRCDQSEDVIILGILIQKGAFLEKYLPVLAADQGMYRFFLDPQTNRFSDEYVHLTFAEDSLLWPLLQTLILTYHDHKEDLQIMVQPLILAVMMFISYQYHIEYGSAKQASLAEQIVYYIETHSQHISLKELSEHFGYHPNYISSILPEQTGRTFSETVLKVRMEKAELLLKNTDMTIEKIAAIIGYSNTSNFYKAFRSYFHQTPRSYQTKNNV</sequence>
<dbReference type="AlphaFoldDB" id="A0A7W8FX28"/>
<evidence type="ECO:0000256" key="1">
    <source>
        <dbReference type="ARBA" id="ARBA00023015"/>
    </source>
</evidence>
<evidence type="ECO:0000313" key="5">
    <source>
        <dbReference type="EMBL" id="MBB5182542.1"/>
    </source>
</evidence>